<dbReference type="InterPro" id="IPR002136">
    <property type="entry name" value="Ribosomal_uL4"/>
</dbReference>
<dbReference type="PANTHER" id="PTHR10746:SF6">
    <property type="entry name" value="LARGE RIBOSOMAL SUBUNIT PROTEIN UL4M"/>
    <property type="match status" value="1"/>
</dbReference>
<evidence type="ECO:0000313" key="6">
    <source>
        <dbReference type="Proteomes" id="UP000278807"/>
    </source>
</evidence>
<reference evidence="7" key="1">
    <citation type="submission" date="2017-02" db="UniProtKB">
        <authorList>
            <consortium name="WormBaseParasite"/>
        </authorList>
    </citation>
    <scope>IDENTIFICATION</scope>
</reference>
<dbReference type="GO" id="GO:0006412">
    <property type="term" value="P:translation"/>
    <property type="evidence" value="ECO:0007669"/>
    <property type="project" value="InterPro"/>
</dbReference>
<evidence type="ECO:0000256" key="2">
    <source>
        <dbReference type="ARBA" id="ARBA00022980"/>
    </source>
</evidence>
<dbReference type="AlphaFoldDB" id="A0A0R3TPQ7"/>
<evidence type="ECO:0000256" key="4">
    <source>
        <dbReference type="ARBA" id="ARBA00040565"/>
    </source>
</evidence>
<evidence type="ECO:0000256" key="3">
    <source>
        <dbReference type="ARBA" id="ARBA00023274"/>
    </source>
</evidence>
<evidence type="ECO:0000313" key="7">
    <source>
        <dbReference type="WBParaSite" id="HNAJ_0000947401-mRNA-1"/>
    </source>
</evidence>
<accession>A0A0R3TPQ7</accession>
<sequence length="481" mass="54446">MNLCSMWSNGLLRANISTFLSCSSRLSNSFLGRKSGDRTSDLKDIEINYQTARKEVPNCFLSQSRRLSPSITCSHRNVLPRQVWVESLDEERERYLDIVDLHPDVFATFPRLDLVHQNLYWQAHYRIVDWRCITTRADLVHRSRRKPWPQKGTGRARHGNRRTHIFKGGAQCNGPRGPESFFSILPYSVRLYGLLGMLSAKQAQGDLHITEDFTLSKDLESEANEIYNLANKRAQNRFRLNPTDPNEDVVIQRLRSLEDLTAQEPKANSLDVLTSAIARDKEESEELMDLIRGGRAAEAANLGYRAAQYLRELVDKRGWGPACLFITDVETYLDSDEETSSGLAMALACASYAHYIESDVAPESAAIQARLREGSQYAAPRSVHPGRGLTLMPVHGLNVWSMVHHDSLIISRRALDVLESRLLAAQRRVTPPGYQSASEWRPPMAGDWFVGRAHEADRSYMPSRHFSGGLGDVNELKQRLQ</sequence>
<dbReference type="OrthoDB" id="275876at2759"/>
<dbReference type="Gene3D" id="3.40.1370.10">
    <property type="match status" value="1"/>
</dbReference>
<dbReference type="Pfam" id="PF00573">
    <property type="entry name" value="Ribosomal_L4"/>
    <property type="match status" value="1"/>
</dbReference>
<dbReference type="EMBL" id="UZAE01012624">
    <property type="protein sequence ID" value="VDO05982.1"/>
    <property type="molecule type" value="Genomic_DNA"/>
</dbReference>
<dbReference type="Proteomes" id="UP000278807">
    <property type="component" value="Unassembled WGS sequence"/>
</dbReference>
<protein>
    <recommendedName>
        <fullName evidence="4">Large ribosomal subunit protein uL4m</fullName>
    </recommendedName>
</protein>
<keyword evidence="6" id="KW-1185">Reference proteome</keyword>
<dbReference type="GO" id="GO:1990904">
    <property type="term" value="C:ribonucleoprotein complex"/>
    <property type="evidence" value="ECO:0007669"/>
    <property type="project" value="UniProtKB-KW"/>
</dbReference>
<reference evidence="5 6" key="2">
    <citation type="submission" date="2018-11" db="EMBL/GenBank/DDBJ databases">
        <authorList>
            <consortium name="Pathogen Informatics"/>
        </authorList>
    </citation>
    <scope>NUCLEOTIDE SEQUENCE [LARGE SCALE GENOMIC DNA]</scope>
</reference>
<dbReference type="STRING" id="102285.A0A0R3TPQ7"/>
<dbReference type="GO" id="GO:0005840">
    <property type="term" value="C:ribosome"/>
    <property type="evidence" value="ECO:0007669"/>
    <property type="project" value="UniProtKB-KW"/>
</dbReference>
<keyword evidence="3" id="KW-0687">Ribonucleoprotein</keyword>
<dbReference type="InterPro" id="IPR023574">
    <property type="entry name" value="Ribosomal_uL4_dom_sf"/>
</dbReference>
<comment type="similarity">
    <text evidence="1">Belongs to the universal ribosomal protein uL4 family.</text>
</comment>
<dbReference type="SUPFAM" id="SSF52166">
    <property type="entry name" value="Ribosomal protein L4"/>
    <property type="match status" value="1"/>
</dbReference>
<dbReference type="WBParaSite" id="HNAJ_0000947401-mRNA-1">
    <property type="protein sequence ID" value="HNAJ_0000947401-mRNA-1"/>
    <property type="gene ID" value="HNAJ_0000947401"/>
</dbReference>
<keyword evidence="2" id="KW-0689">Ribosomal protein</keyword>
<gene>
    <name evidence="5" type="ORF">HNAJ_LOCUS9469</name>
</gene>
<organism evidence="7">
    <name type="scientific">Rodentolepis nana</name>
    <name type="common">Dwarf tapeworm</name>
    <name type="synonym">Hymenolepis nana</name>
    <dbReference type="NCBI Taxonomy" id="102285"/>
    <lineage>
        <taxon>Eukaryota</taxon>
        <taxon>Metazoa</taxon>
        <taxon>Spiralia</taxon>
        <taxon>Lophotrochozoa</taxon>
        <taxon>Platyhelminthes</taxon>
        <taxon>Cestoda</taxon>
        <taxon>Eucestoda</taxon>
        <taxon>Cyclophyllidea</taxon>
        <taxon>Hymenolepididae</taxon>
        <taxon>Rodentolepis</taxon>
    </lineage>
</organism>
<name>A0A0R3TPQ7_RODNA</name>
<dbReference type="PANTHER" id="PTHR10746">
    <property type="entry name" value="50S RIBOSOMAL PROTEIN L4"/>
    <property type="match status" value="1"/>
</dbReference>
<evidence type="ECO:0000256" key="1">
    <source>
        <dbReference type="ARBA" id="ARBA00010528"/>
    </source>
</evidence>
<dbReference type="GO" id="GO:0003735">
    <property type="term" value="F:structural constituent of ribosome"/>
    <property type="evidence" value="ECO:0007669"/>
    <property type="project" value="InterPro"/>
</dbReference>
<evidence type="ECO:0000313" key="5">
    <source>
        <dbReference type="EMBL" id="VDO05982.1"/>
    </source>
</evidence>
<proteinExistence type="inferred from homology"/>
<dbReference type="InterPro" id="IPR013005">
    <property type="entry name" value="Ribosomal_uL4-like"/>
</dbReference>